<keyword evidence="1" id="KW-0472">Membrane</keyword>
<feature type="transmembrane region" description="Helical" evidence="1">
    <location>
        <begin position="108"/>
        <end position="141"/>
    </location>
</feature>
<sequence>MCPPISPPKGTRTMTAFLNSLRSETTKVLSVRSTLIYAILLTGSLFGPVTLVMWFSAESDPVASWSSLNSGAMIFQLIAIVFAAATTAGDIRNHMHAQAFLTQRSRSLWLLSKVIVTTVFTTVLYLLGVGLAMLSAILFGGGLDLVGSEVANLTANLFASVAFAAMTVGLACVVRSQVGAVALPIAWLMVIDGMIGSFAQTYDWLRPIAAVSPGQRQMQLVYGEDVYGLDLNISAVMCVVIILGWFVALTAGGLWRDRRADVR</sequence>
<feature type="transmembrane region" description="Helical" evidence="1">
    <location>
        <begin position="233"/>
        <end position="255"/>
    </location>
</feature>
<dbReference type="EMBL" id="DWVP01000019">
    <property type="protein sequence ID" value="HJC85503.1"/>
    <property type="molecule type" value="Genomic_DNA"/>
</dbReference>
<organism evidence="2 3">
    <name type="scientific">Candidatus Corynebacterium faecigallinarum</name>
    <dbReference type="NCBI Taxonomy" id="2838528"/>
    <lineage>
        <taxon>Bacteria</taxon>
        <taxon>Bacillati</taxon>
        <taxon>Actinomycetota</taxon>
        <taxon>Actinomycetes</taxon>
        <taxon>Mycobacteriales</taxon>
        <taxon>Corynebacteriaceae</taxon>
        <taxon>Corynebacterium</taxon>
    </lineage>
</organism>
<name>A0A9D2QE30_9CORY</name>
<evidence type="ECO:0000313" key="3">
    <source>
        <dbReference type="Proteomes" id="UP000823858"/>
    </source>
</evidence>
<accession>A0A9D2QE30</accession>
<dbReference type="AlphaFoldDB" id="A0A9D2QE30"/>
<comment type="caution">
    <text evidence="2">The sequence shown here is derived from an EMBL/GenBank/DDBJ whole genome shotgun (WGS) entry which is preliminary data.</text>
</comment>
<feature type="transmembrane region" description="Helical" evidence="1">
    <location>
        <begin position="153"/>
        <end position="174"/>
    </location>
</feature>
<evidence type="ECO:0000256" key="1">
    <source>
        <dbReference type="SAM" id="Phobius"/>
    </source>
</evidence>
<proteinExistence type="predicted"/>
<evidence type="ECO:0000313" key="2">
    <source>
        <dbReference type="EMBL" id="HJC85503.1"/>
    </source>
</evidence>
<feature type="transmembrane region" description="Helical" evidence="1">
    <location>
        <begin position="68"/>
        <end position="88"/>
    </location>
</feature>
<feature type="transmembrane region" description="Helical" evidence="1">
    <location>
        <begin position="35"/>
        <end position="56"/>
    </location>
</feature>
<feature type="transmembrane region" description="Helical" evidence="1">
    <location>
        <begin position="181"/>
        <end position="199"/>
    </location>
</feature>
<reference evidence="2" key="1">
    <citation type="journal article" date="2021" name="PeerJ">
        <title>Extensive microbial diversity within the chicken gut microbiome revealed by metagenomics and culture.</title>
        <authorList>
            <person name="Gilroy R."/>
            <person name="Ravi A."/>
            <person name="Getino M."/>
            <person name="Pursley I."/>
            <person name="Horton D.L."/>
            <person name="Alikhan N.F."/>
            <person name="Baker D."/>
            <person name="Gharbi K."/>
            <person name="Hall N."/>
            <person name="Watson M."/>
            <person name="Adriaenssens E.M."/>
            <person name="Foster-Nyarko E."/>
            <person name="Jarju S."/>
            <person name="Secka A."/>
            <person name="Antonio M."/>
            <person name="Oren A."/>
            <person name="Chaudhuri R.R."/>
            <person name="La Ragione R."/>
            <person name="Hildebrand F."/>
            <person name="Pallen M.J."/>
        </authorList>
    </citation>
    <scope>NUCLEOTIDE SEQUENCE</scope>
    <source>
        <strain evidence="2">ChiHjej13B12-4958</strain>
    </source>
</reference>
<gene>
    <name evidence="2" type="ORF">H9751_08165</name>
</gene>
<dbReference type="Proteomes" id="UP000823858">
    <property type="component" value="Unassembled WGS sequence"/>
</dbReference>
<keyword evidence="1" id="KW-0812">Transmembrane</keyword>
<reference evidence="2" key="2">
    <citation type="submission" date="2021-04" db="EMBL/GenBank/DDBJ databases">
        <authorList>
            <person name="Gilroy R."/>
        </authorList>
    </citation>
    <scope>NUCLEOTIDE SEQUENCE</scope>
    <source>
        <strain evidence="2">ChiHjej13B12-4958</strain>
    </source>
</reference>
<keyword evidence="1" id="KW-1133">Transmembrane helix</keyword>
<protein>
    <submittedName>
        <fullName evidence="2">ABC transporter permease</fullName>
    </submittedName>
</protein>